<evidence type="ECO:0000256" key="8">
    <source>
        <dbReference type="ARBA" id="ARBA00047899"/>
    </source>
</evidence>
<comment type="catalytic activity">
    <reaction evidence="9">
        <text>L-seryl-[protein] + ATP = O-phospho-L-seryl-[protein] + ADP + H(+)</text>
        <dbReference type="Rhea" id="RHEA:17989"/>
        <dbReference type="Rhea" id="RHEA-COMP:9863"/>
        <dbReference type="Rhea" id="RHEA-COMP:11604"/>
        <dbReference type="ChEBI" id="CHEBI:15378"/>
        <dbReference type="ChEBI" id="CHEBI:29999"/>
        <dbReference type="ChEBI" id="CHEBI:30616"/>
        <dbReference type="ChEBI" id="CHEBI:83421"/>
        <dbReference type="ChEBI" id="CHEBI:456216"/>
        <dbReference type="EC" id="2.7.11.1"/>
    </reaction>
</comment>
<evidence type="ECO:0000256" key="2">
    <source>
        <dbReference type="ARBA" id="ARBA00012513"/>
    </source>
</evidence>
<dbReference type="GO" id="GO:0051229">
    <property type="term" value="P:meiotic spindle disassembly"/>
    <property type="evidence" value="ECO:0007669"/>
    <property type="project" value="EnsemblFungi"/>
</dbReference>
<dbReference type="GeneID" id="34526404"/>
<evidence type="ECO:0000256" key="3">
    <source>
        <dbReference type="ARBA" id="ARBA00022527"/>
    </source>
</evidence>
<feature type="region of interest" description="Disordered" evidence="11">
    <location>
        <begin position="306"/>
        <end position="384"/>
    </location>
</feature>
<dbReference type="KEGG" id="kng:KNAG_0F00170"/>
<comment type="catalytic activity">
    <reaction evidence="8">
        <text>L-threonyl-[protein] + ATP = O-phospho-L-threonyl-[protein] + ADP + H(+)</text>
        <dbReference type="Rhea" id="RHEA:46608"/>
        <dbReference type="Rhea" id="RHEA-COMP:11060"/>
        <dbReference type="Rhea" id="RHEA-COMP:11605"/>
        <dbReference type="ChEBI" id="CHEBI:15378"/>
        <dbReference type="ChEBI" id="CHEBI:30013"/>
        <dbReference type="ChEBI" id="CHEBI:30616"/>
        <dbReference type="ChEBI" id="CHEBI:61977"/>
        <dbReference type="ChEBI" id="CHEBI:456216"/>
        <dbReference type="EC" id="2.7.11.1"/>
    </reaction>
</comment>
<dbReference type="SMART" id="SM00220">
    <property type="entry name" value="S_TKc"/>
    <property type="match status" value="1"/>
</dbReference>
<keyword evidence="6" id="KW-0418">Kinase</keyword>
<gene>
    <name evidence="13" type="primary">KNAG0F00170</name>
    <name evidence="13" type="ordered locus">KNAG_0F00170</name>
</gene>
<evidence type="ECO:0000256" key="6">
    <source>
        <dbReference type="ARBA" id="ARBA00022777"/>
    </source>
</evidence>
<dbReference type="GO" id="GO:0004674">
    <property type="term" value="F:protein serine/threonine kinase activity"/>
    <property type="evidence" value="ECO:0007669"/>
    <property type="project" value="UniProtKB-KW"/>
</dbReference>
<dbReference type="Proteomes" id="UP000006310">
    <property type="component" value="Chromosome 6"/>
</dbReference>
<dbReference type="InterPro" id="IPR000719">
    <property type="entry name" value="Prot_kinase_dom"/>
</dbReference>
<evidence type="ECO:0000313" key="13">
    <source>
        <dbReference type="EMBL" id="CCK70689.1"/>
    </source>
</evidence>
<evidence type="ECO:0000256" key="7">
    <source>
        <dbReference type="ARBA" id="ARBA00022840"/>
    </source>
</evidence>
<dbReference type="GO" id="GO:1904750">
    <property type="term" value="P:negative regulation of protein localization to nucleolus"/>
    <property type="evidence" value="ECO:0007669"/>
    <property type="project" value="EnsemblFungi"/>
</dbReference>
<dbReference type="PROSITE" id="PS00107">
    <property type="entry name" value="PROTEIN_KINASE_ATP"/>
    <property type="match status" value="1"/>
</dbReference>
<name>J7S700_HUIN7</name>
<dbReference type="PANTHER" id="PTHR48012">
    <property type="entry name" value="STERILE20-LIKE KINASE, ISOFORM B-RELATED"/>
    <property type="match status" value="1"/>
</dbReference>
<evidence type="ECO:0000256" key="9">
    <source>
        <dbReference type="ARBA" id="ARBA00048679"/>
    </source>
</evidence>
<reference evidence="13 14" key="1">
    <citation type="journal article" date="2011" name="Proc. Natl. Acad. Sci. U.S.A.">
        <title>Evolutionary erosion of yeast sex chromosomes by mating-type switching accidents.</title>
        <authorList>
            <person name="Gordon J.L."/>
            <person name="Armisen D."/>
            <person name="Proux-Wera E."/>
            <person name="Oheigeartaigh S.S."/>
            <person name="Byrne K.P."/>
            <person name="Wolfe K.H."/>
        </authorList>
    </citation>
    <scope>NUCLEOTIDE SEQUENCE [LARGE SCALE GENOMIC DNA]</scope>
    <source>
        <strain evidence="14">ATCC MYA-139 / BCRC 22969 / CBS 8797 / CCRC 22969 / KCTC 17520 / NBRC 10181 / NCYC 3082</strain>
    </source>
</reference>
<dbReference type="SUPFAM" id="SSF56112">
    <property type="entry name" value="Protein kinase-like (PK-like)"/>
    <property type="match status" value="1"/>
</dbReference>
<dbReference type="GO" id="GO:1903024">
    <property type="term" value="P:positive regulation of ascospore-type prospore membrane formation"/>
    <property type="evidence" value="ECO:0007669"/>
    <property type="project" value="EnsemblFungi"/>
</dbReference>
<dbReference type="InterPro" id="IPR050629">
    <property type="entry name" value="STE20/SPS1-PAK"/>
</dbReference>
<keyword evidence="4" id="KW-0808">Transferase</keyword>
<dbReference type="InterPro" id="IPR011009">
    <property type="entry name" value="Kinase-like_dom_sf"/>
</dbReference>
<reference evidence="14" key="2">
    <citation type="submission" date="2012-08" db="EMBL/GenBank/DDBJ databases">
        <title>Genome sequence of Kazachstania naganishii.</title>
        <authorList>
            <person name="Gordon J.L."/>
            <person name="Armisen D."/>
            <person name="Proux-Wera E."/>
            <person name="OhEigeartaigh S.S."/>
            <person name="Byrne K.P."/>
            <person name="Wolfe K.H."/>
        </authorList>
    </citation>
    <scope>NUCLEOTIDE SEQUENCE [LARGE SCALE GENOMIC DNA]</scope>
    <source>
        <strain evidence="14">ATCC MYA-139 / BCRC 22969 / CBS 8797 / CCRC 22969 / KCTC 17520 / NBRC 10181 / NCYC 3082</strain>
    </source>
</reference>
<keyword evidence="3" id="KW-0723">Serine/threonine-protein kinase</keyword>
<dbReference type="GO" id="GO:0005737">
    <property type="term" value="C:cytoplasm"/>
    <property type="evidence" value="ECO:0007669"/>
    <property type="project" value="EnsemblFungi"/>
</dbReference>
<keyword evidence="14" id="KW-1185">Reference proteome</keyword>
<dbReference type="eggNOG" id="KOG0201">
    <property type="taxonomic scope" value="Eukaryota"/>
</dbReference>
<dbReference type="GO" id="GO:0005628">
    <property type="term" value="C:prospore membrane"/>
    <property type="evidence" value="ECO:0007669"/>
    <property type="project" value="EnsemblFungi"/>
</dbReference>
<dbReference type="GO" id="GO:0005524">
    <property type="term" value="F:ATP binding"/>
    <property type="evidence" value="ECO:0007669"/>
    <property type="project" value="UniProtKB-UniRule"/>
</dbReference>
<feature type="compositionally biased region" description="Basic and acidic residues" evidence="11">
    <location>
        <begin position="306"/>
        <end position="315"/>
    </location>
</feature>
<dbReference type="EC" id="2.7.11.1" evidence="2"/>
<dbReference type="AlphaFoldDB" id="J7S700"/>
<comment type="similarity">
    <text evidence="1">Belongs to the protein kinase superfamily. STE Ser/Thr protein kinase family. STE20 subfamily.</text>
</comment>
<keyword evidence="5 10" id="KW-0547">Nucleotide-binding</keyword>
<dbReference type="PANTHER" id="PTHR48012:SF10">
    <property type="entry name" value="FI20177P1"/>
    <property type="match status" value="1"/>
</dbReference>
<dbReference type="Gene3D" id="1.10.510.10">
    <property type="entry name" value="Transferase(Phosphotransferase) domain 1"/>
    <property type="match status" value="1"/>
</dbReference>
<evidence type="ECO:0000256" key="5">
    <source>
        <dbReference type="ARBA" id="ARBA00022741"/>
    </source>
</evidence>
<sequence>MEIRELYNTLPPSTLFTIDKCVGKGNFGDVFKAMNNVTKEVVAIKIINLDDSEEETFEIIKEMRLMSLLKSPYIARYITTINEDYLMWIVMEYCGGGSARDLIKTCYREGLAENKVAFVVKSVLLGLQYLHAQHKIHRDIKAANILLTDSGLVKVADFGVSAEMRSTMKAKTFVGTPYWMAPEVVMNEGMGYNEKSDIWSLGITTYELLKGVPPLAKYDAIRVMRNIPKRKPPKLHGAYTNLVKHFIATCLIKDPEKRPSASELLEHDFMVKGPGNVENLKNEVSYLKFTKETQAVARKKSRYDINEQGEIHDSENCASEQVDDRSPIFELSTKQPPYKKESWVAQEVMSPPELNESSEDPSPISPNILKEKDSGISKNQTETPITMESAPFKKDGEDKKNTDHTVERLVNGCNGLTPFELGSGMEIDPETDSKRLTYEQNNVECSSDEPYKNAVSDHPKSNEQNVPDKLVEYELLNNFVHVVSPSLKRMESRATDSTTKTYVNSLLDTFAALEEVIPGFCDVFMEEINSRMEMVREYVVHKP</sequence>
<evidence type="ECO:0000313" key="14">
    <source>
        <dbReference type="Proteomes" id="UP000006310"/>
    </source>
</evidence>
<dbReference type="Pfam" id="PF00069">
    <property type="entry name" value="Pkinase"/>
    <property type="match status" value="1"/>
</dbReference>
<keyword evidence="7 10" id="KW-0067">ATP-binding</keyword>
<dbReference type="OrthoDB" id="248923at2759"/>
<dbReference type="HOGENOM" id="CLU_000288_63_23_1"/>
<evidence type="ECO:0000256" key="1">
    <source>
        <dbReference type="ARBA" id="ARBA00008874"/>
    </source>
</evidence>
<dbReference type="OMA" id="GVGIHPK"/>
<accession>J7S700</accession>
<dbReference type="PROSITE" id="PS50011">
    <property type="entry name" value="PROTEIN_KINASE_DOM"/>
    <property type="match status" value="1"/>
</dbReference>
<feature type="binding site" evidence="10">
    <location>
        <position position="45"/>
    </location>
    <ligand>
        <name>ATP</name>
        <dbReference type="ChEBI" id="CHEBI:30616"/>
    </ligand>
</feature>
<protein>
    <recommendedName>
        <fullName evidence="2">non-specific serine/threonine protein kinase</fullName>
        <ecNumber evidence="2">2.7.11.1</ecNumber>
    </recommendedName>
</protein>
<dbReference type="GO" id="GO:0005634">
    <property type="term" value="C:nucleus"/>
    <property type="evidence" value="ECO:0007669"/>
    <property type="project" value="EnsemblFungi"/>
</dbReference>
<feature type="domain" description="Protein kinase" evidence="12">
    <location>
        <begin position="16"/>
        <end position="270"/>
    </location>
</feature>
<dbReference type="STRING" id="1071383.J7S700"/>
<evidence type="ECO:0000256" key="4">
    <source>
        <dbReference type="ARBA" id="ARBA00022679"/>
    </source>
</evidence>
<dbReference type="FunFam" id="1.10.510.10:FF:000499">
    <property type="entry name" value="Serine/threonine-protein kinase KIC1"/>
    <property type="match status" value="1"/>
</dbReference>
<dbReference type="GO" id="GO:0030476">
    <property type="term" value="P:ascospore wall assembly"/>
    <property type="evidence" value="ECO:0007669"/>
    <property type="project" value="EnsemblFungi"/>
</dbReference>
<evidence type="ECO:0000259" key="12">
    <source>
        <dbReference type="PROSITE" id="PS50011"/>
    </source>
</evidence>
<organism evidence="13 14">
    <name type="scientific">Huiozyma naganishii (strain ATCC MYA-139 / BCRC 22969 / CBS 8797 / KCTC 17520 / NBRC 10181 / NCYC 3082 / Yp74L-3)</name>
    <name type="common">Yeast</name>
    <name type="synonym">Kazachstania naganishii</name>
    <dbReference type="NCBI Taxonomy" id="1071383"/>
    <lineage>
        <taxon>Eukaryota</taxon>
        <taxon>Fungi</taxon>
        <taxon>Dikarya</taxon>
        <taxon>Ascomycota</taxon>
        <taxon>Saccharomycotina</taxon>
        <taxon>Saccharomycetes</taxon>
        <taxon>Saccharomycetales</taxon>
        <taxon>Saccharomycetaceae</taxon>
        <taxon>Huiozyma</taxon>
    </lineage>
</organism>
<dbReference type="InterPro" id="IPR017441">
    <property type="entry name" value="Protein_kinase_ATP_BS"/>
</dbReference>
<dbReference type="RefSeq" id="XP_022464935.1">
    <property type="nucleotide sequence ID" value="XM_022608438.1"/>
</dbReference>
<dbReference type="EMBL" id="HE978319">
    <property type="protein sequence ID" value="CCK70689.1"/>
    <property type="molecule type" value="Genomic_DNA"/>
</dbReference>
<evidence type="ECO:0000256" key="11">
    <source>
        <dbReference type="SAM" id="MobiDB-lite"/>
    </source>
</evidence>
<evidence type="ECO:0000256" key="10">
    <source>
        <dbReference type="PROSITE-ProRule" id="PRU10141"/>
    </source>
</evidence>
<proteinExistence type="inferred from homology"/>